<evidence type="ECO:0000256" key="9">
    <source>
        <dbReference type="ARBA" id="ARBA00022723"/>
    </source>
</evidence>
<dbReference type="InterPro" id="IPR025192">
    <property type="entry name" value="Succ_DH/fum_Rdtase_N"/>
</dbReference>
<dbReference type="EC" id="1.3.5.1" evidence="18"/>
<comment type="cofactor">
    <cofactor evidence="18">
        <name>[3Fe-4S] cluster</name>
        <dbReference type="ChEBI" id="CHEBI:21137"/>
    </cofactor>
    <text evidence="18">Binds 1 [3Fe-4S] cluster.</text>
</comment>
<evidence type="ECO:0000256" key="12">
    <source>
        <dbReference type="ARBA" id="ARBA00023004"/>
    </source>
</evidence>
<keyword evidence="13 18" id="KW-0411">Iron-sulfur</keyword>
<dbReference type="GO" id="GO:0006099">
    <property type="term" value="P:tricarboxylic acid cycle"/>
    <property type="evidence" value="ECO:0007669"/>
    <property type="project" value="UniProtKB-KW"/>
</dbReference>
<dbReference type="NCBIfam" id="NF004616">
    <property type="entry name" value="PRK05950.1"/>
    <property type="match status" value="1"/>
</dbReference>
<dbReference type="GO" id="GO:0046872">
    <property type="term" value="F:metal ion binding"/>
    <property type="evidence" value="ECO:0007669"/>
    <property type="project" value="UniProtKB-KW"/>
</dbReference>
<evidence type="ECO:0000313" key="21">
    <source>
        <dbReference type="EMBL" id="AAK02284.1"/>
    </source>
</evidence>
<evidence type="ECO:0000259" key="19">
    <source>
        <dbReference type="PROSITE" id="PS51085"/>
    </source>
</evidence>
<evidence type="ECO:0000256" key="14">
    <source>
        <dbReference type="ARBA" id="ARBA00023136"/>
    </source>
</evidence>
<evidence type="ECO:0000256" key="16">
    <source>
        <dbReference type="ARBA" id="ARBA00034412"/>
    </source>
</evidence>
<dbReference type="PROSITE" id="PS00198">
    <property type="entry name" value="4FE4S_FER_1"/>
    <property type="match status" value="1"/>
</dbReference>
<evidence type="ECO:0000256" key="7">
    <source>
        <dbReference type="ARBA" id="ARBA00022532"/>
    </source>
</evidence>
<evidence type="ECO:0000259" key="20">
    <source>
        <dbReference type="PROSITE" id="PS51379"/>
    </source>
</evidence>
<dbReference type="GO" id="GO:0051539">
    <property type="term" value="F:4 iron, 4 sulfur cluster binding"/>
    <property type="evidence" value="ECO:0007669"/>
    <property type="project" value="UniProtKB-KW"/>
</dbReference>
<keyword evidence="15 18" id="KW-0003">3Fe-4S</keyword>
<evidence type="ECO:0000256" key="1">
    <source>
        <dbReference type="ARBA" id="ARBA00004515"/>
    </source>
</evidence>
<dbReference type="AlphaFoldDB" id="Q9CP57"/>
<dbReference type="InterPro" id="IPR036010">
    <property type="entry name" value="2Fe-2S_ferredoxin-like_sf"/>
</dbReference>
<dbReference type="PROSITE" id="PS00197">
    <property type="entry name" value="2FE2S_FER_1"/>
    <property type="match status" value="1"/>
</dbReference>
<organism evidence="21 22">
    <name type="scientific">Pasteurella multocida (strain Pm70)</name>
    <dbReference type="NCBI Taxonomy" id="272843"/>
    <lineage>
        <taxon>Bacteria</taxon>
        <taxon>Pseudomonadati</taxon>
        <taxon>Pseudomonadota</taxon>
        <taxon>Gammaproteobacteria</taxon>
        <taxon>Pasteurellales</taxon>
        <taxon>Pasteurellaceae</taxon>
        <taxon>Pasteurella</taxon>
    </lineage>
</organism>
<dbReference type="EnsemblBacteria" id="AAK02284">
    <property type="protein sequence ID" value="AAK02284"/>
    <property type="gene ID" value="PM0200"/>
</dbReference>
<keyword evidence="5 18" id="KW-0004">4Fe-4S</keyword>
<dbReference type="STRING" id="272843.PM0200"/>
<keyword evidence="22" id="KW-1185">Reference proteome</keyword>
<keyword evidence="14" id="KW-0472">Membrane</keyword>
<dbReference type="InterPro" id="IPR012675">
    <property type="entry name" value="Beta-grasp_dom_sf"/>
</dbReference>
<evidence type="ECO:0000256" key="10">
    <source>
        <dbReference type="ARBA" id="ARBA00022982"/>
    </source>
</evidence>
<evidence type="ECO:0000256" key="3">
    <source>
        <dbReference type="ARBA" id="ARBA00022448"/>
    </source>
</evidence>
<dbReference type="HOGENOM" id="CLU_044838_3_2_6"/>
<evidence type="ECO:0000256" key="15">
    <source>
        <dbReference type="ARBA" id="ARBA00023291"/>
    </source>
</evidence>
<dbReference type="Pfam" id="PF13085">
    <property type="entry name" value="Fer2_3"/>
    <property type="match status" value="1"/>
</dbReference>
<keyword evidence="7" id="KW-0816">Tricarboxylic acid cycle</keyword>
<dbReference type="PANTHER" id="PTHR43551:SF2">
    <property type="entry name" value="FUMARATE REDUCTASE IRON-SULFUR SUBUNIT"/>
    <property type="match status" value="1"/>
</dbReference>
<dbReference type="GO" id="GO:0051537">
    <property type="term" value="F:2 iron, 2 sulfur cluster binding"/>
    <property type="evidence" value="ECO:0007669"/>
    <property type="project" value="UniProtKB-KW"/>
</dbReference>
<keyword evidence="3" id="KW-0813">Transport</keyword>
<dbReference type="GO" id="GO:0009055">
    <property type="term" value="F:electron transfer activity"/>
    <property type="evidence" value="ECO:0007669"/>
    <property type="project" value="InterPro"/>
</dbReference>
<dbReference type="NCBIfam" id="NF009051">
    <property type="entry name" value="PRK12385.1"/>
    <property type="match status" value="1"/>
</dbReference>
<dbReference type="InterPro" id="IPR017896">
    <property type="entry name" value="4Fe4S_Fe-S-bd"/>
</dbReference>
<evidence type="ECO:0000256" key="4">
    <source>
        <dbReference type="ARBA" id="ARBA00022475"/>
    </source>
</evidence>
<dbReference type="SUPFAM" id="SSF54292">
    <property type="entry name" value="2Fe-2S ferredoxin-like"/>
    <property type="match status" value="1"/>
</dbReference>
<comment type="catalytic activity">
    <reaction evidence="17 18">
        <text>a quinone + succinate = fumarate + a quinol</text>
        <dbReference type="Rhea" id="RHEA:40523"/>
        <dbReference type="ChEBI" id="CHEBI:24646"/>
        <dbReference type="ChEBI" id="CHEBI:29806"/>
        <dbReference type="ChEBI" id="CHEBI:30031"/>
        <dbReference type="ChEBI" id="CHEBI:132124"/>
        <dbReference type="EC" id="1.3.5.1"/>
    </reaction>
</comment>
<keyword evidence="12 18" id="KW-0408">Iron</keyword>
<dbReference type="KEGG" id="pmu:PM0200"/>
<evidence type="ECO:0000256" key="11">
    <source>
        <dbReference type="ARBA" id="ARBA00023002"/>
    </source>
</evidence>
<dbReference type="SUPFAM" id="SSF46548">
    <property type="entry name" value="alpha-helical ferredoxin"/>
    <property type="match status" value="1"/>
</dbReference>
<dbReference type="InterPro" id="IPR017900">
    <property type="entry name" value="4Fe4S_Fe_S_CS"/>
</dbReference>
<evidence type="ECO:0000313" key="22">
    <source>
        <dbReference type="Proteomes" id="UP000000809"/>
    </source>
</evidence>
<comment type="cofactor">
    <cofactor evidence="18">
        <name>[4Fe-4S] cluster</name>
        <dbReference type="ChEBI" id="CHEBI:49883"/>
    </cofactor>
    <text evidence="18">Binds 1 [4Fe-4S] cluster.</text>
</comment>
<dbReference type="GO" id="GO:0009061">
    <property type="term" value="P:anaerobic respiration"/>
    <property type="evidence" value="ECO:0007669"/>
    <property type="project" value="TreeGrafter"/>
</dbReference>
<comment type="catalytic activity">
    <reaction evidence="16">
        <text>a menaquinone + succinate = a menaquinol + fumarate</text>
        <dbReference type="Rhea" id="RHEA:27834"/>
        <dbReference type="Rhea" id="RHEA-COMP:9537"/>
        <dbReference type="Rhea" id="RHEA-COMP:9539"/>
        <dbReference type="ChEBI" id="CHEBI:16374"/>
        <dbReference type="ChEBI" id="CHEBI:18151"/>
        <dbReference type="ChEBI" id="CHEBI:29806"/>
        <dbReference type="ChEBI" id="CHEBI:30031"/>
        <dbReference type="EC" id="1.3.5.1"/>
    </reaction>
</comment>
<keyword evidence="11" id="KW-0560">Oxidoreductase</keyword>
<keyword evidence="6" id="KW-0997">Cell inner membrane</keyword>
<dbReference type="PROSITE" id="PS51085">
    <property type="entry name" value="2FE2S_FER_2"/>
    <property type="match status" value="1"/>
</dbReference>
<gene>
    <name evidence="21" type="primary">frdB</name>
    <name evidence="21" type="ordered locus">PM0200</name>
</gene>
<dbReference type="GO" id="GO:0008177">
    <property type="term" value="F:succinate dehydrogenase (quinone) activity"/>
    <property type="evidence" value="ECO:0007669"/>
    <property type="project" value="UniProtKB-EC"/>
</dbReference>
<comment type="cofactor">
    <cofactor evidence="18">
        <name>[2Fe-2S] cluster</name>
        <dbReference type="ChEBI" id="CHEBI:190135"/>
    </cofactor>
    <text evidence="18">Binds 1 [2Fe-2S] cluster.</text>
</comment>
<keyword evidence="10" id="KW-0249">Electron transport</keyword>
<protein>
    <recommendedName>
        <fullName evidence="18">Succinate dehydrogenase iron-sulfur subunit</fullName>
        <ecNumber evidence="18">1.3.5.1</ecNumber>
    </recommendedName>
</protein>
<feature type="domain" description="2Fe-2S ferredoxin-type" evidence="19">
    <location>
        <begin position="27"/>
        <end position="117"/>
    </location>
</feature>
<dbReference type="Proteomes" id="UP000000809">
    <property type="component" value="Chromosome"/>
</dbReference>
<proteinExistence type="inferred from homology"/>
<evidence type="ECO:0000256" key="6">
    <source>
        <dbReference type="ARBA" id="ARBA00022519"/>
    </source>
</evidence>
<dbReference type="FunFam" id="1.10.1060.10:FF:000002">
    <property type="entry name" value="Succinate dehydrogenase iron-sulfur subunit"/>
    <property type="match status" value="1"/>
</dbReference>
<dbReference type="Pfam" id="PF13237">
    <property type="entry name" value="Fer4_10"/>
    <property type="match status" value="1"/>
</dbReference>
<dbReference type="InterPro" id="IPR004489">
    <property type="entry name" value="Succ_DH/fum_Rdtase_Fe-S"/>
</dbReference>
<evidence type="ECO:0000256" key="5">
    <source>
        <dbReference type="ARBA" id="ARBA00022485"/>
    </source>
</evidence>
<evidence type="ECO:0000256" key="18">
    <source>
        <dbReference type="RuleBase" id="RU361237"/>
    </source>
</evidence>
<evidence type="ECO:0000256" key="8">
    <source>
        <dbReference type="ARBA" id="ARBA00022714"/>
    </source>
</evidence>
<sequence length="276" mass="31435">MFMVQKPKHKKRQKPIRRTQMVNQAIMNIEVLRYNPEQDKEPYLRTYQVPYDNQTSLLDALGYIKDKLEPELSYRWSCRMAICGSCGMMVNNKPKLACKTFLRDYSGHMRIEPLANFPIERDLVVDLSHFIESLEAIKPYIIGNQAPALDGKPHPSSELAKSRTKQTPAQLEKYRTFSMCINCGLCYAACPQFGLNPEFVGPAALTLAHRYNLDNRDHGKEERMKIINGKNGVWSCTFVGYCSEVCPKHVDPASAVNQGKVESAKDFVIAMLKPQK</sequence>
<dbReference type="NCBIfam" id="TIGR00384">
    <property type="entry name" value="dhsB"/>
    <property type="match status" value="1"/>
</dbReference>
<keyword evidence="4" id="KW-1003">Cell membrane</keyword>
<dbReference type="FunFam" id="3.10.20.30:FF:000009">
    <property type="entry name" value="Succinate dehydrogenase iron-sulfur subunit"/>
    <property type="match status" value="1"/>
</dbReference>
<dbReference type="GO" id="GO:0051538">
    <property type="term" value="F:3 iron, 4 sulfur cluster binding"/>
    <property type="evidence" value="ECO:0007669"/>
    <property type="project" value="UniProtKB-KW"/>
</dbReference>
<comment type="similarity">
    <text evidence="2 18">Belongs to the succinate dehydrogenase/fumarate reductase iron-sulfur protein family.</text>
</comment>
<dbReference type="Gene3D" id="3.10.20.30">
    <property type="match status" value="1"/>
</dbReference>
<dbReference type="InterPro" id="IPR009051">
    <property type="entry name" value="Helical_ferredxn"/>
</dbReference>
<evidence type="ECO:0000256" key="17">
    <source>
        <dbReference type="ARBA" id="ARBA00049220"/>
    </source>
</evidence>
<dbReference type="InterPro" id="IPR001041">
    <property type="entry name" value="2Fe-2S_ferredoxin-type"/>
</dbReference>
<dbReference type="PROSITE" id="PS51379">
    <property type="entry name" value="4FE4S_FER_2"/>
    <property type="match status" value="1"/>
</dbReference>
<evidence type="ECO:0000256" key="2">
    <source>
        <dbReference type="ARBA" id="ARBA00009433"/>
    </source>
</evidence>
<name>Q9CP57_PASMU</name>
<feature type="domain" description="4Fe-4S ferredoxin-type" evidence="20">
    <location>
        <begin position="171"/>
        <end position="200"/>
    </location>
</feature>
<dbReference type="PANTHER" id="PTHR43551">
    <property type="entry name" value="FUMARATE REDUCTASE IRON-SULFUR SUBUNIT"/>
    <property type="match status" value="1"/>
</dbReference>
<accession>Q9CP57</accession>
<keyword evidence="9 18" id="KW-0479">Metal-binding</keyword>
<keyword evidence="8 18" id="KW-0001">2Fe-2S</keyword>
<dbReference type="GO" id="GO:0005886">
    <property type="term" value="C:plasma membrane"/>
    <property type="evidence" value="ECO:0007669"/>
    <property type="project" value="UniProtKB-SubCell"/>
</dbReference>
<dbReference type="InterPro" id="IPR006058">
    <property type="entry name" value="2Fe2S_fd_BS"/>
</dbReference>
<dbReference type="EMBL" id="AE004439">
    <property type="protein sequence ID" value="AAK02284.1"/>
    <property type="molecule type" value="Genomic_DNA"/>
</dbReference>
<dbReference type="Gene3D" id="1.10.1060.10">
    <property type="entry name" value="Alpha-helical ferredoxin"/>
    <property type="match status" value="1"/>
</dbReference>
<evidence type="ECO:0000256" key="13">
    <source>
        <dbReference type="ARBA" id="ARBA00023014"/>
    </source>
</evidence>
<reference evidence="21 22" key="1">
    <citation type="journal article" date="2001" name="Proc. Natl. Acad. Sci. U.S.A.">
        <title>Complete genomic sequence of Pasteurella multocida Pm70.</title>
        <authorList>
            <person name="May B.J."/>
            <person name="Zhang Q."/>
            <person name="Li L.L."/>
            <person name="Paustian M.L."/>
            <person name="Whittam T.S."/>
            <person name="Kapur V."/>
        </authorList>
    </citation>
    <scope>NUCLEOTIDE SEQUENCE [LARGE SCALE GENOMIC DNA]</scope>
    <source>
        <strain evidence="21 22">Pm70</strain>
    </source>
</reference>
<comment type="subcellular location">
    <subcellularLocation>
        <location evidence="1">Cell inner membrane</location>
        <topology evidence="1">Peripheral membrane protein</topology>
        <orientation evidence="1">Cytoplasmic side</orientation>
    </subcellularLocation>
</comment>